<dbReference type="AlphaFoldDB" id="A0A4Q4NKD6"/>
<dbReference type="GO" id="GO:0051301">
    <property type="term" value="P:cell division"/>
    <property type="evidence" value="ECO:0007669"/>
    <property type="project" value="UniProtKB-KW"/>
</dbReference>
<protein>
    <recommendedName>
        <fullName evidence="3">Spindle assembly checkpoint component MAD1</fullName>
    </recommendedName>
</protein>
<dbReference type="GO" id="GO:0072686">
    <property type="term" value="C:mitotic spindle"/>
    <property type="evidence" value="ECO:0007669"/>
    <property type="project" value="TreeGrafter"/>
</dbReference>
<evidence type="ECO:0000256" key="8">
    <source>
        <dbReference type="SAM" id="Coils"/>
    </source>
</evidence>
<dbReference type="VEuPathDB" id="FungiDB:CC77DRAFT_1021807"/>
<reference evidence="11" key="1">
    <citation type="journal article" date="2019" name="bioRxiv">
        <title>Genomics, evolutionary history and diagnostics of the Alternaria alternata species group including apple and Asian pear pathotypes.</title>
        <authorList>
            <person name="Armitage A.D."/>
            <person name="Cockerton H.M."/>
            <person name="Sreenivasaprasad S."/>
            <person name="Woodhall J.W."/>
            <person name="Lane C.R."/>
            <person name="Harrison R.J."/>
            <person name="Clarkson J.P."/>
        </authorList>
    </citation>
    <scope>NUCLEOTIDE SEQUENCE [LARGE SCALE GENOMIC DNA]</scope>
    <source>
        <strain evidence="11">FERA 1177</strain>
    </source>
</reference>
<evidence type="ECO:0000256" key="7">
    <source>
        <dbReference type="ARBA" id="ARBA00023306"/>
    </source>
</evidence>
<evidence type="ECO:0000256" key="5">
    <source>
        <dbReference type="ARBA" id="ARBA00022776"/>
    </source>
</evidence>
<sequence>MYIPAQPHQATQFNVFLQNFYLDKTKKRTCRHNSTFSFSLPTDATITSSSSATNRFTSTTPSTAPELSDQVAHIKKLETLTREQNTELKQYRKQHKAIEVVEEEKRSLQAKLRTMDDLERRLGEAELRMQVLEEERHSWTSIEPTEFFFFPFFPFFPFFLFLLFLLFFTTSPDS</sequence>
<gene>
    <name evidence="10" type="ORF">AA0117_g5306</name>
</gene>
<dbReference type="Proteomes" id="UP000291422">
    <property type="component" value="Unassembled WGS sequence"/>
</dbReference>
<evidence type="ECO:0000256" key="2">
    <source>
        <dbReference type="ARBA" id="ARBA00008029"/>
    </source>
</evidence>
<organism evidence="10 11">
    <name type="scientific">Alternaria alternata</name>
    <name type="common">Alternaria rot fungus</name>
    <name type="synonym">Torula alternata</name>
    <dbReference type="NCBI Taxonomy" id="5599"/>
    <lineage>
        <taxon>Eukaryota</taxon>
        <taxon>Fungi</taxon>
        <taxon>Dikarya</taxon>
        <taxon>Ascomycota</taxon>
        <taxon>Pezizomycotina</taxon>
        <taxon>Dothideomycetes</taxon>
        <taxon>Pleosporomycetidae</taxon>
        <taxon>Pleosporales</taxon>
        <taxon>Pleosporineae</taxon>
        <taxon>Pleosporaceae</taxon>
        <taxon>Alternaria</taxon>
        <taxon>Alternaria sect. Alternaria</taxon>
        <taxon>Alternaria alternata complex</taxon>
    </lineage>
</organism>
<dbReference type="EMBL" id="PDXD01000010">
    <property type="protein sequence ID" value="RYN76883.1"/>
    <property type="molecule type" value="Genomic_DNA"/>
</dbReference>
<evidence type="ECO:0000256" key="4">
    <source>
        <dbReference type="ARBA" id="ARBA00022618"/>
    </source>
</evidence>
<evidence type="ECO:0000256" key="6">
    <source>
        <dbReference type="ARBA" id="ARBA00023242"/>
    </source>
</evidence>
<dbReference type="GO" id="GO:0000776">
    <property type="term" value="C:kinetochore"/>
    <property type="evidence" value="ECO:0007669"/>
    <property type="project" value="TreeGrafter"/>
</dbReference>
<evidence type="ECO:0000256" key="3">
    <source>
        <dbReference type="ARBA" id="ARBA00022019"/>
    </source>
</evidence>
<dbReference type="GO" id="GO:0005635">
    <property type="term" value="C:nuclear envelope"/>
    <property type="evidence" value="ECO:0007669"/>
    <property type="project" value="TreeGrafter"/>
</dbReference>
<keyword evidence="9" id="KW-0812">Transmembrane</keyword>
<keyword evidence="6" id="KW-0539">Nucleus</keyword>
<evidence type="ECO:0000256" key="9">
    <source>
        <dbReference type="SAM" id="Phobius"/>
    </source>
</evidence>
<dbReference type="GO" id="GO:0051315">
    <property type="term" value="P:attachment of mitotic spindle microtubules to kinetochore"/>
    <property type="evidence" value="ECO:0007669"/>
    <property type="project" value="TreeGrafter"/>
</dbReference>
<feature type="coiled-coil region" evidence="8">
    <location>
        <begin position="74"/>
        <end position="135"/>
    </location>
</feature>
<comment type="caution">
    <text evidence="10">The sequence shown here is derived from an EMBL/GenBank/DDBJ whole genome shotgun (WGS) entry which is preliminary data.</text>
</comment>
<dbReference type="InterPro" id="IPR008672">
    <property type="entry name" value="Mad1"/>
</dbReference>
<evidence type="ECO:0000313" key="11">
    <source>
        <dbReference type="Proteomes" id="UP000291422"/>
    </source>
</evidence>
<accession>A0A4Q4NKD6</accession>
<dbReference type="GO" id="GO:0007094">
    <property type="term" value="P:mitotic spindle assembly checkpoint signaling"/>
    <property type="evidence" value="ECO:0007669"/>
    <property type="project" value="InterPro"/>
</dbReference>
<evidence type="ECO:0000256" key="1">
    <source>
        <dbReference type="ARBA" id="ARBA00004123"/>
    </source>
</evidence>
<keyword evidence="8" id="KW-0175">Coiled coil</keyword>
<keyword evidence="7" id="KW-0131">Cell cycle</keyword>
<dbReference type="PANTHER" id="PTHR23168">
    <property type="entry name" value="MITOTIC SPINDLE ASSEMBLY CHECKPOINT PROTEIN MAD1 MITOTIC ARREST DEFICIENT-LIKE PROTEIN 1"/>
    <property type="match status" value="1"/>
</dbReference>
<keyword evidence="9" id="KW-1133">Transmembrane helix</keyword>
<keyword evidence="5" id="KW-0498">Mitosis</keyword>
<comment type="subcellular location">
    <subcellularLocation>
        <location evidence="1">Nucleus</location>
    </subcellularLocation>
</comment>
<comment type="similarity">
    <text evidence="2">Belongs to the MAD1 family.</text>
</comment>
<keyword evidence="9" id="KW-0472">Membrane</keyword>
<name>A0A4Q4NKD6_ALTAL</name>
<proteinExistence type="inferred from homology"/>
<feature type="transmembrane region" description="Helical" evidence="9">
    <location>
        <begin position="147"/>
        <end position="168"/>
    </location>
</feature>
<dbReference type="PANTHER" id="PTHR23168:SF0">
    <property type="entry name" value="MITOTIC SPINDLE ASSEMBLY CHECKPOINT PROTEIN MAD1"/>
    <property type="match status" value="1"/>
</dbReference>
<keyword evidence="4" id="KW-0132">Cell division</keyword>
<evidence type="ECO:0000313" key="10">
    <source>
        <dbReference type="EMBL" id="RYN76883.1"/>
    </source>
</evidence>